<evidence type="ECO:0000313" key="2">
    <source>
        <dbReference type="EMBL" id="TVU02051.1"/>
    </source>
</evidence>
<dbReference type="AlphaFoldDB" id="A0A5J9SSQ0"/>
<dbReference type="OrthoDB" id="691415at2759"/>
<dbReference type="InterPro" id="IPR036047">
    <property type="entry name" value="F-box-like_dom_sf"/>
</dbReference>
<dbReference type="Proteomes" id="UP000324897">
    <property type="component" value="Unassembled WGS sequence"/>
</dbReference>
<accession>A0A5J9SSQ0</accession>
<dbReference type="PROSITE" id="PS50181">
    <property type="entry name" value="FBOX"/>
    <property type="match status" value="1"/>
</dbReference>
<gene>
    <name evidence="2" type="ORF">EJB05_52417</name>
</gene>
<dbReference type="SUPFAM" id="SSF81383">
    <property type="entry name" value="F-box domain"/>
    <property type="match status" value="1"/>
</dbReference>
<feature type="non-terminal residue" evidence="2">
    <location>
        <position position="141"/>
    </location>
</feature>
<feature type="domain" description="F-box" evidence="1">
    <location>
        <begin position="51"/>
        <end position="99"/>
    </location>
</feature>
<dbReference type="Pfam" id="PF12937">
    <property type="entry name" value="F-box-like"/>
    <property type="match status" value="1"/>
</dbReference>
<dbReference type="PANTHER" id="PTHR38926:SF2">
    <property type="entry name" value="F-BOX_LRR-REPEAT PROTEIN 21-RELATED"/>
    <property type="match status" value="1"/>
</dbReference>
<dbReference type="InterPro" id="IPR001810">
    <property type="entry name" value="F-box_dom"/>
</dbReference>
<evidence type="ECO:0000313" key="3">
    <source>
        <dbReference type="Proteomes" id="UP000324897"/>
    </source>
</evidence>
<dbReference type="Gramene" id="TVU02051">
    <property type="protein sequence ID" value="TVU02051"/>
    <property type="gene ID" value="EJB05_52417"/>
</dbReference>
<proteinExistence type="predicted"/>
<sequence length="141" mass="15913">MSALRLRNSCRAVQSAANCLPGQGFKTPAMSSSCSRRTKKRWSLSSPSAEVRDWAALPHDALLEVFLRLDARDIMWSVEVVCKAWRRVAMEEPTLWRHVDMTKVPLEDIETAVRDAVDRSTGQMEAFSGPWDDESLVYLGD</sequence>
<dbReference type="Gene3D" id="1.20.1280.50">
    <property type="match status" value="1"/>
</dbReference>
<protein>
    <recommendedName>
        <fullName evidence="1">F-box domain-containing protein</fullName>
    </recommendedName>
</protein>
<comment type="caution">
    <text evidence="2">The sequence shown here is derived from an EMBL/GenBank/DDBJ whole genome shotgun (WGS) entry which is preliminary data.</text>
</comment>
<reference evidence="2 3" key="1">
    <citation type="journal article" date="2019" name="Sci. Rep.">
        <title>A high-quality genome of Eragrostis curvula grass provides insights into Poaceae evolution and supports new strategies to enhance forage quality.</title>
        <authorList>
            <person name="Carballo J."/>
            <person name="Santos B.A.C.M."/>
            <person name="Zappacosta D."/>
            <person name="Garbus I."/>
            <person name="Selva J.P."/>
            <person name="Gallo C.A."/>
            <person name="Diaz A."/>
            <person name="Albertini E."/>
            <person name="Caccamo M."/>
            <person name="Echenique V."/>
        </authorList>
    </citation>
    <scope>NUCLEOTIDE SEQUENCE [LARGE SCALE GENOMIC DNA]</scope>
    <source>
        <strain evidence="3">cv. Victoria</strain>
        <tissue evidence="2">Leaf</tissue>
    </source>
</reference>
<name>A0A5J9SSQ0_9POAL</name>
<keyword evidence="3" id="KW-1185">Reference proteome</keyword>
<organism evidence="2 3">
    <name type="scientific">Eragrostis curvula</name>
    <name type="common">weeping love grass</name>
    <dbReference type="NCBI Taxonomy" id="38414"/>
    <lineage>
        <taxon>Eukaryota</taxon>
        <taxon>Viridiplantae</taxon>
        <taxon>Streptophyta</taxon>
        <taxon>Embryophyta</taxon>
        <taxon>Tracheophyta</taxon>
        <taxon>Spermatophyta</taxon>
        <taxon>Magnoliopsida</taxon>
        <taxon>Liliopsida</taxon>
        <taxon>Poales</taxon>
        <taxon>Poaceae</taxon>
        <taxon>PACMAD clade</taxon>
        <taxon>Chloridoideae</taxon>
        <taxon>Eragrostideae</taxon>
        <taxon>Eragrostidinae</taxon>
        <taxon>Eragrostis</taxon>
    </lineage>
</organism>
<dbReference type="EMBL" id="RWGY01000361">
    <property type="protein sequence ID" value="TVU02051.1"/>
    <property type="molecule type" value="Genomic_DNA"/>
</dbReference>
<evidence type="ECO:0000259" key="1">
    <source>
        <dbReference type="PROSITE" id="PS50181"/>
    </source>
</evidence>
<dbReference type="PANTHER" id="PTHR38926">
    <property type="entry name" value="F-BOX DOMAIN CONTAINING PROTEIN, EXPRESSED"/>
    <property type="match status" value="1"/>
</dbReference>